<keyword evidence="1" id="KW-0812">Transmembrane</keyword>
<name>A0A0W0FKQ3_MONRR</name>
<comment type="caution">
    <text evidence="2">The sequence shown here is derived from an EMBL/GenBank/DDBJ whole genome shotgun (WGS) entry which is preliminary data.</text>
</comment>
<dbReference type="PANTHER" id="PTHR35043">
    <property type="entry name" value="TRANSCRIPTION FACTOR DOMAIN-CONTAINING PROTEIN"/>
    <property type="match status" value="1"/>
</dbReference>
<feature type="transmembrane region" description="Helical" evidence="1">
    <location>
        <begin position="438"/>
        <end position="465"/>
    </location>
</feature>
<feature type="transmembrane region" description="Helical" evidence="1">
    <location>
        <begin position="249"/>
        <end position="267"/>
    </location>
</feature>
<feature type="transmembrane region" description="Helical" evidence="1">
    <location>
        <begin position="405"/>
        <end position="426"/>
    </location>
</feature>
<evidence type="ECO:0000256" key="1">
    <source>
        <dbReference type="SAM" id="Phobius"/>
    </source>
</evidence>
<evidence type="ECO:0000313" key="3">
    <source>
        <dbReference type="Proteomes" id="UP000054988"/>
    </source>
</evidence>
<proteinExistence type="predicted"/>
<dbReference type="Proteomes" id="UP000054988">
    <property type="component" value="Unassembled WGS sequence"/>
</dbReference>
<feature type="transmembrane region" description="Helical" evidence="1">
    <location>
        <begin position="79"/>
        <end position="100"/>
    </location>
</feature>
<dbReference type="EMBL" id="LATX01001878">
    <property type="protein sequence ID" value="KTB36903.1"/>
    <property type="molecule type" value="Genomic_DNA"/>
</dbReference>
<dbReference type="PANTHER" id="PTHR35043:SF7">
    <property type="entry name" value="TRANSCRIPTION FACTOR DOMAIN-CONTAINING PROTEIN"/>
    <property type="match status" value="1"/>
</dbReference>
<dbReference type="eggNOG" id="ENOG502SI8N">
    <property type="taxonomic scope" value="Eukaryota"/>
</dbReference>
<dbReference type="AlphaFoldDB" id="A0A0W0FKQ3"/>
<sequence>MTLLAGLSRSIIPNSAASADSSGFDSTTGECVDIRKCRTVIGIIWSCLSVVFICTWVSIHPNVPRVGTHAAVVIYQNIVIMVIALLAPELVVLWAMRQWFSAKEIAKKYKDYGWSTSHAFLILMGGFALYDGESFSAYLWEGNANAEEPRQGWQDGPPVSESTSRRSMIEAHHRKVQGALECPDSPNDSQLCLLKYLLVNGYITINKDEIDDNLSHGDFVSKSIAVVQTTWFLLQVLARAAEGLAITELEIITVGFALLNLAIYYLWRKKPLRVRYPVRVDWQRRRLDVESKRSKRKNSVKKTIHQGASAVVGSEFTLKLISLPVFITLDIIIGFYTMLLERERFWRWEIPQTHAILFTSRLKKDPLRLYIAVYSIAFVFGAIHCIPWVFHFPTHSEQLLWRTSAVAVAAAPIALGLQHLYGGVIFTKYKTPVSLDRAMLGIALLLFAFYTAARIILIVVAFTALRDLPPSAYQTVQWTTFIPYID</sequence>
<protein>
    <submittedName>
        <fullName evidence="2">Uncharacterized protein</fullName>
    </submittedName>
</protein>
<reference evidence="2 3" key="1">
    <citation type="submission" date="2015-12" db="EMBL/GenBank/DDBJ databases">
        <title>Draft genome sequence of Moniliophthora roreri, the causal agent of frosty pod rot of cacao.</title>
        <authorList>
            <person name="Aime M.C."/>
            <person name="Diaz-Valderrama J.R."/>
            <person name="Kijpornyongpan T."/>
            <person name="Phillips-Mora W."/>
        </authorList>
    </citation>
    <scope>NUCLEOTIDE SEQUENCE [LARGE SCALE GENOMIC DNA]</scope>
    <source>
        <strain evidence="2 3">MCA 2952</strain>
    </source>
</reference>
<feature type="transmembrane region" description="Helical" evidence="1">
    <location>
        <begin position="112"/>
        <end position="130"/>
    </location>
</feature>
<gene>
    <name evidence="2" type="ORF">WG66_10510</name>
</gene>
<keyword evidence="1" id="KW-0472">Membrane</keyword>
<evidence type="ECO:0000313" key="2">
    <source>
        <dbReference type="EMBL" id="KTB36903.1"/>
    </source>
</evidence>
<feature type="transmembrane region" description="Helical" evidence="1">
    <location>
        <begin position="369"/>
        <end position="390"/>
    </location>
</feature>
<feature type="transmembrane region" description="Helical" evidence="1">
    <location>
        <begin position="40"/>
        <end position="59"/>
    </location>
</feature>
<keyword evidence="1" id="KW-1133">Transmembrane helix</keyword>
<accession>A0A0W0FKQ3</accession>
<organism evidence="2 3">
    <name type="scientific">Moniliophthora roreri</name>
    <name type="common">Frosty pod rot fungus</name>
    <name type="synonym">Monilia roreri</name>
    <dbReference type="NCBI Taxonomy" id="221103"/>
    <lineage>
        <taxon>Eukaryota</taxon>
        <taxon>Fungi</taxon>
        <taxon>Dikarya</taxon>
        <taxon>Basidiomycota</taxon>
        <taxon>Agaricomycotina</taxon>
        <taxon>Agaricomycetes</taxon>
        <taxon>Agaricomycetidae</taxon>
        <taxon>Agaricales</taxon>
        <taxon>Marasmiineae</taxon>
        <taxon>Marasmiaceae</taxon>
        <taxon>Moniliophthora</taxon>
    </lineage>
</organism>